<dbReference type="AlphaFoldDB" id="A0A7J7QVS9"/>
<accession>A0A7J7QVS9</accession>
<dbReference type="PANTHER" id="PTHR14787">
    <property type="entry name" value="C10ORF188 FAMILY MEMBER"/>
    <property type="match status" value="1"/>
</dbReference>
<sequence>METDTEDQRSARHLTLASSWDAACGALDRSLRVRGAQDSDWDELLAPPAPGRDLVILKRSQKSPDEKPCFLSLRCDPSGGEGVVSVGILSSARNMEVYLGEEYCGTSRGRSVGNVLDTSEHEKIILYKKCLKLESAARACKIKLLSFGEKPCVFVSKVVVHVQPVPAKSPTSSPALGSRVDLERVHAMVEAMGSTLSPGAQQLMSMVRFQQQRCIPLGEQLQAVLGSAASRRMLGLWASAPSGTCDRPTCAPVPLRAGLTPGRGTEDVTAPGEEDARPPGGGNPAPLGEWDTAPQSHPLPGRDLQLAAASSLPKRPSDRPAAPAPELLPLLQDVCGQVRRLRGAQSAAWPGHVPTPSEGGLGGGMGEPPACSYLEKILCKNLELMERRLTDYLDERLRALQEHVDGKVALLAHLLQSPGSPPPGLPLTRCDSGDRLSNGER</sequence>
<dbReference type="EMBL" id="JABWUV010000049">
    <property type="protein sequence ID" value="KAF6268021.1"/>
    <property type="molecule type" value="Genomic_DNA"/>
</dbReference>
<dbReference type="InterPro" id="IPR028043">
    <property type="entry name" value="PAAT-like"/>
</dbReference>
<dbReference type="OrthoDB" id="5981473at2759"/>
<dbReference type="EMBL" id="JABWUV010000049">
    <property type="protein sequence ID" value="KAF6268018.1"/>
    <property type="molecule type" value="Genomic_DNA"/>
</dbReference>
<feature type="compositionally biased region" description="Basic and acidic residues" evidence="1">
    <location>
        <begin position="431"/>
        <end position="441"/>
    </location>
</feature>
<reference evidence="2 4" key="1">
    <citation type="journal article" date="2020" name="Nature">
        <title>Six reference-quality genomes reveal evolution of bat adaptations.</title>
        <authorList>
            <person name="Jebb D."/>
            <person name="Huang Z."/>
            <person name="Pippel M."/>
            <person name="Hughes G.M."/>
            <person name="Lavrichenko K."/>
            <person name="Devanna P."/>
            <person name="Winkler S."/>
            <person name="Jermiin L.S."/>
            <person name="Skirmuntt E.C."/>
            <person name="Katzourakis A."/>
            <person name="Burkitt-Gray L."/>
            <person name="Ray D.A."/>
            <person name="Sullivan K.A.M."/>
            <person name="Roscito J.G."/>
            <person name="Kirilenko B.M."/>
            <person name="Davalos L.M."/>
            <person name="Corthals A.P."/>
            <person name="Power M.L."/>
            <person name="Jones G."/>
            <person name="Ransome R.D."/>
            <person name="Dechmann D.K.N."/>
            <person name="Locatelli A.G."/>
            <person name="Puechmaille S.J."/>
            <person name="Fedrigo O."/>
            <person name="Jarvis E.D."/>
            <person name="Hiller M."/>
            <person name="Vernes S.C."/>
            <person name="Myers E.W."/>
            <person name="Teeling E.C."/>
        </authorList>
    </citation>
    <scope>NUCLEOTIDE SEQUENCE [LARGE SCALE GENOMIC DNA]</scope>
    <source>
        <strain evidence="2">MMyoMyo1</strain>
        <tissue evidence="2">Flight muscle</tissue>
    </source>
</reference>
<organism evidence="2 4">
    <name type="scientific">Myotis myotis</name>
    <name type="common">Greater mouse-eared bat</name>
    <name type="synonym">Vespertilio myotis</name>
    <dbReference type="NCBI Taxonomy" id="51298"/>
    <lineage>
        <taxon>Eukaryota</taxon>
        <taxon>Metazoa</taxon>
        <taxon>Chordata</taxon>
        <taxon>Craniata</taxon>
        <taxon>Vertebrata</taxon>
        <taxon>Euteleostomi</taxon>
        <taxon>Mammalia</taxon>
        <taxon>Eutheria</taxon>
        <taxon>Laurasiatheria</taxon>
        <taxon>Chiroptera</taxon>
        <taxon>Yangochiroptera</taxon>
        <taxon>Vespertilionidae</taxon>
        <taxon>Myotis</taxon>
    </lineage>
</organism>
<dbReference type="PANTHER" id="PTHR14787:SF1">
    <property type="entry name" value="ATPASE PAAT"/>
    <property type="match status" value="1"/>
</dbReference>
<evidence type="ECO:0000313" key="3">
    <source>
        <dbReference type="EMBL" id="KAF6268021.1"/>
    </source>
</evidence>
<evidence type="ECO:0000313" key="4">
    <source>
        <dbReference type="Proteomes" id="UP000527355"/>
    </source>
</evidence>
<feature type="region of interest" description="Disordered" evidence="1">
    <location>
        <begin position="415"/>
        <end position="441"/>
    </location>
</feature>
<dbReference type="Pfam" id="PF14958">
    <property type="entry name" value="PAAT-like"/>
    <property type="match status" value="1"/>
</dbReference>
<proteinExistence type="predicted"/>
<gene>
    <name evidence="2" type="ORF">mMyoMyo1_001643</name>
    <name evidence="3" type="ORF">mMyoMyo1_001644</name>
</gene>
<keyword evidence="4" id="KW-1185">Reference proteome</keyword>
<protein>
    <submittedName>
        <fullName evidence="3">Protein associated with ABC transporters</fullName>
    </submittedName>
</protein>
<dbReference type="VEuPathDB" id="HostDB:CUNH10orf88"/>
<dbReference type="VEuPathDB" id="HostDB:LOC118655627"/>
<name>A0A7J7QVS9_MYOMY</name>
<dbReference type="Proteomes" id="UP000527355">
    <property type="component" value="Unassembled WGS sequence"/>
</dbReference>
<comment type="caution">
    <text evidence="2">The sequence shown here is derived from an EMBL/GenBank/DDBJ whole genome shotgun (WGS) entry which is preliminary data.</text>
</comment>
<evidence type="ECO:0000313" key="2">
    <source>
        <dbReference type="EMBL" id="KAF6268018.1"/>
    </source>
</evidence>
<feature type="region of interest" description="Disordered" evidence="1">
    <location>
        <begin position="243"/>
        <end position="301"/>
    </location>
</feature>
<evidence type="ECO:0000256" key="1">
    <source>
        <dbReference type="SAM" id="MobiDB-lite"/>
    </source>
</evidence>